<keyword evidence="7" id="KW-0472">Membrane</keyword>
<evidence type="ECO:0000256" key="10">
    <source>
        <dbReference type="ARBA" id="ARBA00023319"/>
    </source>
</evidence>
<evidence type="ECO:0000256" key="1">
    <source>
        <dbReference type="ARBA" id="ARBA00004162"/>
    </source>
</evidence>
<evidence type="ECO:0000256" key="11">
    <source>
        <dbReference type="SAM" id="MobiDB-lite"/>
    </source>
</evidence>
<comment type="subcellular location">
    <subcellularLocation>
        <location evidence="1">Cell membrane</location>
        <topology evidence="1">Single-pass membrane protein</topology>
    </subcellularLocation>
</comment>
<evidence type="ECO:0000256" key="2">
    <source>
        <dbReference type="ARBA" id="ARBA00022475"/>
    </source>
</evidence>
<dbReference type="SUPFAM" id="SSF48726">
    <property type="entry name" value="Immunoglobulin"/>
    <property type="match status" value="1"/>
</dbReference>
<proteinExistence type="predicted"/>
<protein>
    <recommendedName>
        <fullName evidence="12">Ig-like domain-containing protein</fullName>
    </recommendedName>
</protein>
<dbReference type="Proteomes" id="UP000007648">
    <property type="component" value="Unassembled WGS sequence"/>
</dbReference>
<evidence type="ECO:0000256" key="8">
    <source>
        <dbReference type="ARBA" id="ARBA00023157"/>
    </source>
</evidence>
<evidence type="ECO:0000256" key="5">
    <source>
        <dbReference type="ARBA" id="ARBA00022737"/>
    </source>
</evidence>
<feature type="region of interest" description="Disordered" evidence="11">
    <location>
        <begin position="272"/>
        <end position="319"/>
    </location>
</feature>
<dbReference type="PANTHER" id="PTHR11738:SF179">
    <property type="entry name" value="LEUKOCYTE IMMUNOGLOBULIN-LIKE RECEPTOR SUBFAMILY A MEMBER 5"/>
    <property type="match status" value="1"/>
</dbReference>
<accession>A0A7N4V7G5</accession>
<dbReference type="Pfam" id="PF13895">
    <property type="entry name" value="Ig_2"/>
    <property type="match status" value="1"/>
</dbReference>
<organism evidence="13 14">
    <name type="scientific">Sarcophilus harrisii</name>
    <name type="common">Tasmanian devil</name>
    <name type="synonym">Sarcophilus laniarius</name>
    <dbReference type="NCBI Taxonomy" id="9305"/>
    <lineage>
        <taxon>Eukaryota</taxon>
        <taxon>Metazoa</taxon>
        <taxon>Chordata</taxon>
        <taxon>Craniata</taxon>
        <taxon>Vertebrata</taxon>
        <taxon>Euteleostomi</taxon>
        <taxon>Mammalia</taxon>
        <taxon>Metatheria</taxon>
        <taxon>Dasyuromorphia</taxon>
        <taxon>Dasyuridae</taxon>
        <taxon>Sarcophilus</taxon>
    </lineage>
</organism>
<dbReference type="InParanoid" id="A0A7N4V7G5"/>
<dbReference type="GeneTree" id="ENSGT01100000263478"/>
<keyword evidence="4" id="KW-0732">Signal</keyword>
<evidence type="ECO:0000256" key="6">
    <source>
        <dbReference type="ARBA" id="ARBA00022989"/>
    </source>
</evidence>
<evidence type="ECO:0000259" key="12">
    <source>
        <dbReference type="PROSITE" id="PS50835"/>
    </source>
</evidence>
<evidence type="ECO:0000256" key="4">
    <source>
        <dbReference type="ARBA" id="ARBA00022729"/>
    </source>
</evidence>
<evidence type="ECO:0000256" key="7">
    <source>
        <dbReference type="ARBA" id="ARBA00023136"/>
    </source>
</evidence>
<keyword evidence="6" id="KW-1133">Transmembrane helix</keyword>
<evidence type="ECO:0000256" key="3">
    <source>
        <dbReference type="ARBA" id="ARBA00022692"/>
    </source>
</evidence>
<keyword evidence="10" id="KW-0393">Immunoglobulin domain</keyword>
<dbReference type="Ensembl" id="ENSSHAT00000048973.1">
    <property type="protein sequence ID" value="ENSSHAP00000044994.1"/>
    <property type="gene ID" value="ENSSHAG00000028928.1"/>
</dbReference>
<keyword evidence="9" id="KW-0325">Glycoprotein</keyword>
<keyword evidence="8" id="KW-1015">Disulfide bond</keyword>
<evidence type="ECO:0000256" key="9">
    <source>
        <dbReference type="ARBA" id="ARBA00023180"/>
    </source>
</evidence>
<reference evidence="13" key="2">
    <citation type="submission" date="2025-08" db="UniProtKB">
        <authorList>
            <consortium name="Ensembl"/>
        </authorList>
    </citation>
    <scope>IDENTIFICATION</scope>
</reference>
<name>A0A7N4V7G5_SARHA</name>
<dbReference type="PANTHER" id="PTHR11738">
    <property type="entry name" value="MHC CLASS I NK CELL RECEPTOR"/>
    <property type="match status" value="1"/>
</dbReference>
<dbReference type="InterPro" id="IPR050412">
    <property type="entry name" value="Ig-like_Receptors_ImmuneReg"/>
</dbReference>
<dbReference type="GO" id="GO:0005886">
    <property type="term" value="C:plasma membrane"/>
    <property type="evidence" value="ECO:0007669"/>
    <property type="project" value="UniProtKB-SubCell"/>
</dbReference>
<keyword evidence="3" id="KW-0812">Transmembrane</keyword>
<evidence type="ECO:0000313" key="13">
    <source>
        <dbReference type="Ensembl" id="ENSSHAP00000044994.1"/>
    </source>
</evidence>
<reference evidence="13" key="3">
    <citation type="submission" date="2025-09" db="UniProtKB">
        <authorList>
            <consortium name="Ensembl"/>
        </authorList>
    </citation>
    <scope>IDENTIFICATION</scope>
</reference>
<dbReference type="InterPro" id="IPR007110">
    <property type="entry name" value="Ig-like_dom"/>
</dbReference>
<feature type="domain" description="Ig-like" evidence="12">
    <location>
        <begin position="168"/>
        <end position="252"/>
    </location>
</feature>
<dbReference type="AlphaFoldDB" id="A0A7N4V7G5"/>
<keyword evidence="5" id="KW-0677">Repeat</keyword>
<keyword evidence="14" id="KW-1185">Reference proteome</keyword>
<evidence type="ECO:0000313" key="14">
    <source>
        <dbReference type="Proteomes" id="UP000007648"/>
    </source>
</evidence>
<dbReference type="PROSITE" id="PS50835">
    <property type="entry name" value="IG_LIKE"/>
    <property type="match status" value="1"/>
</dbReference>
<reference evidence="13 14" key="1">
    <citation type="journal article" date="2011" name="Proc. Natl. Acad. Sci. U.S.A.">
        <title>Genetic diversity and population structure of the endangered marsupial Sarcophilus harrisii (Tasmanian devil).</title>
        <authorList>
            <person name="Miller W."/>
            <person name="Hayes V.M."/>
            <person name="Ratan A."/>
            <person name="Petersen D.C."/>
            <person name="Wittekindt N.E."/>
            <person name="Miller J."/>
            <person name="Walenz B."/>
            <person name="Knight J."/>
            <person name="Qi J."/>
            <person name="Zhao F."/>
            <person name="Wang Q."/>
            <person name="Bedoya-Reina O.C."/>
            <person name="Katiyar N."/>
            <person name="Tomsho L.P."/>
            <person name="Kasson L.M."/>
            <person name="Hardie R.A."/>
            <person name="Woodbridge P."/>
            <person name="Tindall E.A."/>
            <person name="Bertelsen M.F."/>
            <person name="Dixon D."/>
            <person name="Pyecroft S."/>
            <person name="Helgen K.M."/>
            <person name="Lesk A.M."/>
            <person name="Pringle T.H."/>
            <person name="Patterson N."/>
            <person name="Zhang Y."/>
            <person name="Kreiss A."/>
            <person name="Woods G.M."/>
            <person name="Jones M.E."/>
            <person name="Schuster S.C."/>
        </authorList>
    </citation>
    <scope>NUCLEOTIDE SEQUENCE [LARGE SCALE GENOMIC DNA]</scope>
</reference>
<dbReference type="FunFam" id="2.60.40.10:FF:000049">
    <property type="entry name" value="Leukocyte immunoglobulin-like receptor subfamily B member 1"/>
    <property type="match status" value="1"/>
</dbReference>
<keyword evidence="2" id="KW-1003">Cell membrane</keyword>
<dbReference type="Gene3D" id="2.60.40.10">
    <property type="entry name" value="Immunoglobulins"/>
    <property type="match status" value="1"/>
</dbReference>
<dbReference type="GO" id="GO:0002764">
    <property type="term" value="P:immune response-regulating signaling pathway"/>
    <property type="evidence" value="ECO:0007669"/>
    <property type="project" value="TreeGrafter"/>
</dbReference>
<dbReference type="InterPro" id="IPR013783">
    <property type="entry name" value="Ig-like_fold"/>
</dbReference>
<sequence length="319" mass="34227">LCPHWDPPPKWRDSVREDQVLGLPAPCQEGSLPDHGSFPRADPNLCLFLYLKLSLPCLLSFSLYLFLSLTLCISPSPLSCLSLPLSLSLPTFLPSLPALWLFPSPYSTSHFPFFPWKVSKALFLPQNLQHLPFSGHELTLQPILGSRQAQASPPAARSVSPPPRRSLPALILAPPPADRYDPPSLSAWPSSVVAKGQAVTLRCYSGNRYDRSALYKDGEQVTKAPAHVLAEGAQADFSIPAVTSAHGGTYRCYSFQSLSPHEWSFPSDSLELKVTGTSKDPPLPPNPGGTQALTPSPPSEEQASSAQGGSLCSSAAPAA</sequence>
<dbReference type="InterPro" id="IPR036179">
    <property type="entry name" value="Ig-like_dom_sf"/>
</dbReference>